<gene>
    <name evidence="3" type="ORF">J2Z66_003497</name>
</gene>
<feature type="domain" description="SLH" evidence="2">
    <location>
        <begin position="107"/>
        <end position="170"/>
    </location>
</feature>
<dbReference type="InterPro" id="IPR001119">
    <property type="entry name" value="SLH_dom"/>
</dbReference>
<organism evidence="3 4">
    <name type="scientific">Paenibacillus eucommiae</name>
    <dbReference type="NCBI Taxonomy" id="1355755"/>
    <lineage>
        <taxon>Bacteria</taxon>
        <taxon>Bacillati</taxon>
        <taxon>Bacillota</taxon>
        <taxon>Bacilli</taxon>
        <taxon>Bacillales</taxon>
        <taxon>Paenibacillaceae</taxon>
        <taxon>Paenibacillus</taxon>
    </lineage>
</organism>
<dbReference type="Pfam" id="PF00395">
    <property type="entry name" value="SLH"/>
    <property type="match status" value="3"/>
</dbReference>
<dbReference type="RefSeq" id="WP_209972618.1">
    <property type="nucleotide sequence ID" value="NZ_JAGGLB010000011.1"/>
</dbReference>
<dbReference type="Gene3D" id="2.60.120.260">
    <property type="entry name" value="Galactose-binding domain-like"/>
    <property type="match status" value="1"/>
</dbReference>
<dbReference type="Proteomes" id="UP001519287">
    <property type="component" value="Unassembled WGS sequence"/>
</dbReference>
<keyword evidence="4" id="KW-1185">Reference proteome</keyword>
<dbReference type="InterPro" id="IPR029018">
    <property type="entry name" value="Hex-like_dom2"/>
</dbReference>
<proteinExistence type="predicted"/>
<dbReference type="PROSITE" id="PS51272">
    <property type="entry name" value="SLH"/>
    <property type="match status" value="3"/>
</dbReference>
<dbReference type="Gene3D" id="2.60.40.1190">
    <property type="match status" value="1"/>
</dbReference>
<sequence>MALKIKRKKIFILFVMLCLIYSSFGSTISISFGAVDPIENPASSPASSPPALLADLEGHWAEKSLKEWMASGLIEGYPDGTFKPNRTVIRGEAIALINRSLGFQDAAPINFSDLSVSDWEYEDVAKAVKAGYVEGYANGTIGTKQPISRQEAAVIITRLLGLEVTEEGSAANAFTDAKQIPQWSKGAVAAIAAAQIMEGYEDGSFKPEASITRAEVIITLDRVLKSKTALAYNQAGTYGPADGVQSINGNVVVHTSGINLQNMKITGNLLLAEGIGEGDVFLRNVAVSGTTTVKGGGMNSLHFENSVLGTVIVDKAAGTVRIVLKDEAAITELIVKTPVILEQQNAADTVGIRLLKLDNLLPKGSKVTLIGGNIDDFQITAKGIAIDFLKGVIKKLTVAEEATDTSLTIGKDATILSMMLNAISKVFGQGKIDKANLSAKAKGTTFEKQPLLLEGPGVVYQGSWAGTGGGGETPVVEPNPITVVENGGARAFIIVATDAGQQIRKAADTLKEYVKKSTGAELQIKTVQELAGSGASNNDFANIYIGVSRTEDDANHQTLLQDMYSDGFIIDSKGKNITIIGPTPWGTEFGVYEFLERYVGVIWLMPGPDGEDVPKQRTIAVSPETVREKPATISRHFFGTESDWGLWNNAEWARRNRMHDNLQFHHNMDTLFDPKVFKDHPEYYPGGVVPTHAYEWQPCLNDQTAEAAIQRIMEYFDKNPDEISYSLGINDSRIYCEIDPGHPDYPGEVNSIGAVDMSDVYYPWVNKVVEGVLKQYPGKYFGLLAYANVYDPPKTVKLNPHVVPYITDDRMSWSDPAMEKVGKQHTENWQQAAVSLGFYDYMYGSLYNLPRMYMHQMAENYKYAQDHGVIGQVAELFPNFGEGPKPWVSAKLQWNPNEDVDQLSNEWYERAVGKEAAPLLAQYYSQWEQFWTTRIFETKWYKSWANSEPRANFLLFGDYSYFEAVTAEDMAASRLLLEEVVAKAETDEQKKRAGLLLRSFEYYEASALSYPRVEETAVPSNEQEALKMLDFIKESVVMAKKRIELRNQFKGDPILEISDYLGAGGAWDGIQVKWISVLQSYVITEPENGIVGKLLKEFIKEIGLTELSAMAVKTTASKAEILNSLDFSEGPWVDAASFSDFVVMDSKKEAPAQTNVYLLWDDVNLYVGYENFDSDMSKMIVSEDTPNGWWRSGGDDSNETFVTGNPKGAFTGFMTNPNGLSLHYNKKPNVGPVYDATTKWEVSARLGEDRWNVIQVIPFSGIGVDPQETKTLMGLFFRNYHGHEVFIGWGGGAPWRPEHFNPIHLVEKNLVQNPSFEAGDEEQPGQFAPWRKWTVDPSIQRIERTTAVARTGSYSIVHTGIDAGAGPFQDIVLTPGIYKEVLYYYVPEGVNGKLEIYNFMMDSSWEHNIESTLSPPVDVTFTKGKWEKFEHIFEIKPDYNGIPAQNLRMGITPWNLNPGDQVYFDDVALYKMTD</sequence>
<dbReference type="SUPFAM" id="SSF49344">
    <property type="entry name" value="CBD9-like"/>
    <property type="match status" value="1"/>
</dbReference>
<dbReference type="EMBL" id="JAGGLB010000011">
    <property type="protein sequence ID" value="MBP1991889.1"/>
    <property type="molecule type" value="Genomic_DNA"/>
</dbReference>
<evidence type="ECO:0000313" key="3">
    <source>
        <dbReference type="EMBL" id="MBP1991889.1"/>
    </source>
</evidence>
<evidence type="ECO:0000256" key="1">
    <source>
        <dbReference type="ARBA" id="ARBA00022801"/>
    </source>
</evidence>
<evidence type="ECO:0000313" key="4">
    <source>
        <dbReference type="Proteomes" id="UP001519287"/>
    </source>
</evidence>
<feature type="domain" description="SLH" evidence="2">
    <location>
        <begin position="171"/>
        <end position="234"/>
    </location>
</feature>
<accession>A0ABS4IZC4</accession>
<feature type="domain" description="SLH" evidence="2">
    <location>
        <begin position="48"/>
        <end position="106"/>
    </location>
</feature>
<reference evidence="3 4" key="1">
    <citation type="submission" date="2021-03" db="EMBL/GenBank/DDBJ databases">
        <title>Genomic Encyclopedia of Type Strains, Phase IV (KMG-IV): sequencing the most valuable type-strain genomes for metagenomic binning, comparative biology and taxonomic classification.</title>
        <authorList>
            <person name="Goeker M."/>
        </authorList>
    </citation>
    <scope>NUCLEOTIDE SEQUENCE [LARGE SCALE GENOMIC DNA]</scope>
    <source>
        <strain evidence="3 4">DSM 26048</strain>
    </source>
</reference>
<dbReference type="PANTHER" id="PTHR47406">
    <property type="entry name" value="COAGULATION FACTOR 5/8 TYPE, C-TERMINAL"/>
    <property type="match status" value="1"/>
</dbReference>
<dbReference type="PANTHER" id="PTHR47406:SF2">
    <property type="entry name" value="ALPHA GLUCURONIDASE N-TERMINAL DOMAIN-CONTAINING PROTEIN"/>
    <property type="match status" value="1"/>
</dbReference>
<protein>
    <recommendedName>
        <fullName evidence="2">SLH domain-containing protein</fullName>
    </recommendedName>
</protein>
<evidence type="ECO:0000259" key="2">
    <source>
        <dbReference type="PROSITE" id="PS51272"/>
    </source>
</evidence>
<dbReference type="Pfam" id="PF16126">
    <property type="entry name" value="DUF4838"/>
    <property type="match status" value="1"/>
</dbReference>
<dbReference type="InterPro" id="IPR032287">
    <property type="entry name" value="DUF4838"/>
</dbReference>
<name>A0ABS4IZC4_9BACL</name>
<keyword evidence="1" id="KW-0378">Hydrolase</keyword>
<dbReference type="Gene3D" id="3.30.379.10">
    <property type="entry name" value="Chitobiase/beta-hexosaminidase domain 2-like"/>
    <property type="match status" value="1"/>
</dbReference>
<dbReference type="SUPFAM" id="SSF55545">
    <property type="entry name" value="beta-N-acetylhexosaminidase-like domain"/>
    <property type="match status" value="1"/>
</dbReference>
<comment type="caution">
    <text evidence="3">The sequence shown here is derived from an EMBL/GenBank/DDBJ whole genome shotgun (WGS) entry which is preliminary data.</text>
</comment>